<keyword evidence="1" id="KW-1133">Transmembrane helix</keyword>
<gene>
    <name evidence="2" type="ORF">TTHERM_000264979</name>
</gene>
<feature type="transmembrane region" description="Helical" evidence="1">
    <location>
        <begin position="12"/>
        <end position="36"/>
    </location>
</feature>
<keyword evidence="3" id="KW-1185">Reference proteome</keyword>
<name>W7XLE1_TETTS</name>
<dbReference type="KEGG" id="tet:TTHERM_000264979"/>
<evidence type="ECO:0000313" key="3">
    <source>
        <dbReference type="Proteomes" id="UP000009168"/>
    </source>
</evidence>
<dbReference type="RefSeq" id="XP_012651369.1">
    <property type="nucleotide sequence ID" value="XM_012795915.1"/>
</dbReference>
<keyword evidence="1" id="KW-0472">Membrane</keyword>
<proteinExistence type="predicted"/>
<dbReference type="AlphaFoldDB" id="W7XLE1"/>
<organism evidence="2 3">
    <name type="scientific">Tetrahymena thermophila (strain SB210)</name>
    <dbReference type="NCBI Taxonomy" id="312017"/>
    <lineage>
        <taxon>Eukaryota</taxon>
        <taxon>Sar</taxon>
        <taxon>Alveolata</taxon>
        <taxon>Ciliophora</taxon>
        <taxon>Intramacronucleata</taxon>
        <taxon>Oligohymenophorea</taxon>
        <taxon>Hymenostomatida</taxon>
        <taxon>Tetrahymenina</taxon>
        <taxon>Tetrahymenidae</taxon>
        <taxon>Tetrahymena</taxon>
    </lineage>
</organism>
<protein>
    <submittedName>
        <fullName evidence="2">Transmembrane protein, putative</fullName>
    </submittedName>
</protein>
<feature type="transmembrane region" description="Helical" evidence="1">
    <location>
        <begin position="88"/>
        <end position="106"/>
    </location>
</feature>
<reference evidence="3" key="1">
    <citation type="journal article" date="2006" name="PLoS Biol.">
        <title>Macronuclear genome sequence of the ciliate Tetrahymena thermophila, a model eukaryote.</title>
        <authorList>
            <person name="Eisen J.A."/>
            <person name="Coyne R.S."/>
            <person name="Wu M."/>
            <person name="Wu D."/>
            <person name="Thiagarajan M."/>
            <person name="Wortman J.R."/>
            <person name="Badger J.H."/>
            <person name="Ren Q."/>
            <person name="Amedeo P."/>
            <person name="Jones K.M."/>
            <person name="Tallon L.J."/>
            <person name="Delcher A.L."/>
            <person name="Salzberg S.L."/>
            <person name="Silva J.C."/>
            <person name="Haas B.J."/>
            <person name="Majoros W.H."/>
            <person name="Farzad M."/>
            <person name="Carlton J.M."/>
            <person name="Smith R.K. Jr."/>
            <person name="Garg J."/>
            <person name="Pearlman R.E."/>
            <person name="Karrer K.M."/>
            <person name="Sun L."/>
            <person name="Manning G."/>
            <person name="Elde N.C."/>
            <person name="Turkewitz A.P."/>
            <person name="Asai D.J."/>
            <person name="Wilkes D.E."/>
            <person name="Wang Y."/>
            <person name="Cai H."/>
            <person name="Collins K."/>
            <person name="Stewart B.A."/>
            <person name="Lee S.R."/>
            <person name="Wilamowska K."/>
            <person name="Weinberg Z."/>
            <person name="Ruzzo W.L."/>
            <person name="Wloga D."/>
            <person name="Gaertig J."/>
            <person name="Frankel J."/>
            <person name="Tsao C.-C."/>
            <person name="Gorovsky M.A."/>
            <person name="Keeling P.J."/>
            <person name="Waller R.F."/>
            <person name="Patron N.J."/>
            <person name="Cherry J.M."/>
            <person name="Stover N.A."/>
            <person name="Krieger C.J."/>
            <person name="del Toro C."/>
            <person name="Ryder H.F."/>
            <person name="Williamson S.C."/>
            <person name="Barbeau R.A."/>
            <person name="Hamilton E.P."/>
            <person name="Orias E."/>
        </authorList>
    </citation>
    <scope>NUCLEOTIDE SEQUENCE [LARGE SCALE GENOMIC DNA]</scope>
    <source>
        <strain evidence="3">SB210</strain>
    </source>
</reference>
<evidence type="ECO:0000313" key="2">
    <source>
        <dbReference type="EMBL" id="EWS76129.1"/>
    </source>
</evidence>
<dbReference type="InParanoid" id="W7XLE1"/>
<sequence>MLFVFSFQLNMILFYVFILIGLEKFFIKACFFQMLFDFLSFYHPEKRSIFLRGNKKVFQKIGLIQDFKQKREAAVGFGKLIRLKSLQIYLPLYFGFALTLSPYLPVHRLILVTKAHNQLATIYPQIQSSACGNSLTNLASGRYDHLYIQLVIKIYMIIF</sequence>
<keyword evidence="1 2" id="KW-0812">Transmembrane</keyword>
<evidence type="ECO:0000256" key="1">
    <source>
        <dbReference type="SAM" id="Phobius"/>
    </source>
</evidence>
<dbReference type="GeneID" id="24438103"/>
<accession>W7XLE1</accession>
<dbReference type="Proteomes" id="UP000009168">
    <property type="component" value="Unassembled WGS sequence"/>
</dbReference>
<dbReference type="EMBL" id="GG662830">
    <property type="protein sequence ID" value="EWS76129.1"/>
    <property type="molecule type" value="Genomic_DNA"/>
</dbReference>